<comment type="caution">
    <text evidence="6">The sequence shown here is derived from an EMBL/GenBank/DDBJ whole genome shotgun (WGS) entry which is preliminary data.</text>
</comment>
<reference evidence="6 7" key="1">
    <citation type="journal article" date="2023" name="Mol. Biol. Evol.">
        <title>Genomics of Secondarily Temperate Adaptation in the Only Non-Antarctic Icefish.</title>
        <authorList>
            <person name="Rivera-Colon A.G."/>
            <person name="Rayamajhi N."/>
            <person name="Minhas B.F."/>
            <person name="Madrigal G."/>
            <person name="Bilyk K.T."/>
            <person name="Yoon V."/>
            <person name="Hune M."/>
            <person name="Gregory S."/>
            <person name="Cheng C.H.C."/>
            <person name="Catchen J.M."/>
        </authorList>
    </citation>
    <scope>NUCLEOTIDE SEQUENCE [LARGE SCALE GENOMIC DNA]</scope>
    <source>
        <tissue evidence="6">White muscle</tissue>
    </source>
</reference>
<evidence type="ECO:0000256" key="3">
    <source>
        <dbReference type="PROSITE-ProRule" id="PRU10141"/>
    </source>
</evidence>
<sequence length="533" mass="59253">MRKPQKNPEDKPKPNETTAHLIQSGTGCISLRGTMALSGQTIVIKESSLSGWDVIGSGGFGKIYKCRHREWACDVAIKLLHYDDGKNDSLLREIEMMRHASSPHVIQVRGVFKGLPPNSRSTQLGLVMEYMERGSLASLQESLGGTLPWQLVFRLAHQIALGINFLHSLTPPLLHLDLKPSNVLLDCALNAKLTDFGLARDQKTTRVSKKSSGEEGGTTSYMPPEAFSLSYSPTKACDIYSYGILLWSIVTGKQPYPHAKSSLVRFRIPEGDRPSLTEIQALSAGMAGLTGLMELMQGCWHQHPRERPSALKCTTESEDLYEMHKSGINSVVHEVLEKQDQREPERLSGQIHRLHISKSSARECFQKVNSVPTGRSPVQEVAASWDQRDKSRVQDTPRPSSACFDEVGPPVDQRQSVFCVPHSNLTAVSFNWDVVSNKKRKAFPDRFQAEPASKLPASIFDPGIFQFPSCIWSPCVLLQCNRTFRLATTTPCTSMNPGNGTQQRPLQSTSSRNQQEAPGTRREDNLAWSFFNP</sequence>
<keyword evidence="2 3" id="KW-0067">ATP-binding</keyword>
<dbReference type="InterPro" id="IPR000719">
    <property type="entry name" value="Prot_kinase_dom"/>
</dbReference>
<dbReference type="PROSITE" id="PS50011">
    <property type="entry name" value="PROTEIN_KINASE_DOM"/>
    <property type="match status" value="1"/>
</dbReference>
<dbReference type="GO" id="GO:0004706">
    <property type="term" value="F:JUN kinase kinase kinase activity"/>
    <property type="evidence" value="ECO:0007669"/>
    <property type="project" value="TreeGrafter"/>
</dbReference>
<dbReference type="PANTHER" id="PTHR44329:SF297">
    <property type="entry name" value="RECEPTOR-INTERACTING SERINE_THREONINE-PROTEIN KINASE 3"/>
    <property type="match status" value="1"/>
</dbReference>
<dbReference type="AlphaFoldDB" id="A0AAN8BXW4"/>
<feature type="compositionally biased region" description="Polar residues" evidence="4">
    <location>
        <begin position="491"/>
        <end position="517"/>
    </location>
</feature>
<dbReference type="SUPFAM" id="SSF56112">
    <property type="entry name" value="Protein kinase-like (PK-like)"/>
    <property type="match status" value="1"/>
</dbReference>
<evidence type="ECO:0000313" key="7">
    <source>
        <dbReference type="Proteomes" id="UP001331515"/>
    </source>
</evidence>
<dbReference type="InterPro" id="IPR011009">
    <property type="entry name" value="Kinase-like_dom_sf"/>
</dbReference>
<evidence type="ECO:0000256" key="4">
    <source>
        <dbReference type="SAM" id="MobiDB-lite"/>
    </source>
</evidence>
<dbReference type="PROSITE" id="PS51257">
    <property type="entry name" value="PROKAR_LIPOPROTEIN"/>
    <property type="match status" value="1"/>
</dbReference>
<feature type="region of interest" description="Disordered" evidence="4">
    <location>
        <begin position="491"/>
        <end position="525"/>
    </location>
</feature>
<dbReference type="SMART" id="SM00220">
    <property type="entry name" value="S_TKc"/>
    <property type="match status" value="1"/>
</dbReference>
<dbReference type="EMBL" id="JAURVH010001535">
    <property type="protein sequence ID" value="KAK5893294.1"/>
    <property type="molecule type" value="Genomic_DNA"/>
</dbReference>
<keyword evidence="1 3" id="KW-0547">Nucleotide-binding</keyword>
<evidence type="ECO:0000259" key="5">
    <source>
        <dbReference type="PROSITE" id="PS50011"/>
    </source>
</evidence>
<dbReference type="PROSITE" id="PS00107">
    <property type="entry name" value="PROTEIN_KINASE_ATP"/>
    <property type="match status" value="1"/>
</dbReference>
<protein>
    <recommendedName>
        <fullName evidence="5">Protein kinase domain-containing protein</fullName>
    </recommendedName>
</protein>
<feature type="binding site" evidence="3">
    <location>
        <position position="78"/>
    </location>
    <ligand>
        <name>ATP</name>
        <dbReference type="ChEBI" id="CHEBI:30616"/>
    </ligand>
</feature>
<dbReference type="InterPro" id="IPR008271">
    <property type="entry name" value="Ser/Thr_kinase_AS"/>
</dbReference>
<accession>A0AAN8BXW4</accession>
<dbReference type="PANTHER" id="PTHR44329">
    <property type="entry name" value="SERINE/THREONINE-PROTEIN KINASE TNNI3K-RELATED"/>
    <property type="match status" value="1"/>
</dbReference>
<gene>
    <name evidence="6" type="ORF">CgunFtcFv8_006181</name>
</gene>
<dbReference type="Proteomes" id="UP001331515">
    <property type="component" value="Unassembled WGS sequence"/>
</dbReference>
<dbReference type="Gene3D" id="1.10.510.10">
    <property type="entry name" value="Transferase(Phosphotransferase) domain 1"/>
    <property type="match status" value="1"/>
</dbReference>
<dbReference type="InterPro" id="IPR051681">
    <property type="entry name" value="Ser/Thr_Kinases-Pseudokinases"/>
</dbReference>
<dbReference type="PROSITE" id="PS00108">
    <property type="entry name" value="PROTEIN_KINASE_ST"/>
    <property type="match status" value="1"/>
</dbReference>
<feature type="domain" description="Protein kinase" evidence="5">
    <location>
        <begin position="49"/>
        <end position="336"/>
    </location>
</feature>
<organism evidence="6 7">
    <name type="scientific">Champsocephalus gunnari</name>
    <name type="common">Mackerel icefish</name>
    <dbReference type="NCBI Taxonomy" id="52237"/>
    <lineage>
        <taxon>Eukaryota</taxon>
        <taxon>Metazoa</taxon>
        <taxon>Chordata</taxon>
        <taxon>Craniata</taxon>
        <taxon>Vertebrata</taxon>
        <taxon>Euteleostomi</taxon>
        <taxon>Actinopterygii</taxon>
        <taxon>Neopterygii</taxon>
        <taxon>Teleostei</taxon>
        <taxon>Neoteleostei</taxon>
        <taxon>Acanthomorphata</taxon>
        <taxon>Eupercaria</taxon>
        <taxon>Perciformes</taxon>
        <taxon>Notothenioidei</taxon>
        <taxon>Channichthyidae</taxon>
        <taxon>Champsocephalus</taxon>
    </lineage>
</organism>
<keyword evidence="7" id="KW-1185">Reference proteome</keyword>
<dbReference type="InterPro" id="IPR017441">
    <property type="entry name" value="Protein_kinase_ATP_BS"/>
</dbReference>
<evidence type="ECO:0000256" key="2">
    <source>
        <dbReference type="ARBA" id="ARBA00022840"/>
    </source>
</evidence>
<dbReference type="Pfam" id="PF00069">
    <property type="entry name" value="Pkinase"/>
    <property type="match status" value="1"/>
</dbReference>
<evidence type="ECO:0000256" key="1">
    <source>
        <dbReference type="ARBA" id="ARBA00022741"/>
    </source>
</evidence>
<proteinExistence type="predicted"/>
<name>A0AAN8BXW4_CHAGU</name>
<dbReference type="GO" id="GO:0005524">
    <property type="term" value="F:ATP binding"/>
    <property type="evidence" value="ECO:0007669"/>
    <property type="project" value="UniProtKB-UniRule"/>
</dbReference>
<evidence type="ECO:0000313" key="6">
    <source>
        <dbReference type="EMBL" id="KAK5893294.1"/>
    </source>
</evidence>